<evidence type="ECO:0000313" key="2">
    <source>
        <dbReference type="Proteomes" id="UP000531216"/>
    </source>
</evidence>
<dbReference type="EMBL" id="JACIDO010000013">
    <property type="protein sequence ID" value="MBB3937901.1"/>
    <property type="molecule type" value="Genomic_DNA"/>
</dbReference>
<comment type="caution">
    <text evidence="1">The sequence shown here is derived from an EMBL/GenBank/DDBJ whole genome shotgun (WGS) entry which is preliminary data.</text>
</comment>
<dbReference type="RefSeq" id="WP_090966214.1">
    <property type="nucleotide sequence ID" value="NZ_FOOA01000025.1"/>
</dbReference>
<accession>A0A7W6C1S1</accession>
<dbReference type="Proteomes" id="UP000531216">
    <property type="component" value="Unassembled WGS sequence"/>
</dbReference>
<dbReference type="OrthoDB" id="7346200at2"/>
<dbReference type="InterPro" id="IPR019276">
    <property type="entry name" value="DUF2303"/>
</dbReference>
<dbReference type="Pfam" id="PF10065">
    <property type="entry name" value="DUF2303"/>
    <property type="match status" value="1"/>
</dbReference>
<dbReference type="AlphaFoldDB" id="A0A7W6C1S1"/>
<organism evidence="1 2">
    <name type="scientific">Aureimonas phyllosphaerae</name>
    <dbReference type="NCBI Taxonomy" id="1166078"/>
    <lineage>
        <taxon>Bacteria</taxon>
        <taxon>Pseudomonadati</taxon>
        <taxon>Pseudomonadota</taxon>
        <taxon>Alphaproteobacteria</taxon>
        <taxon>Hyphomicrobiales</taxon>
        <taxon>Aurantimonadaceae</taxon>
        <taxon>Aureimonas</taxon>
    </lineage>
</organism>
<protein>
    <submittedName>
        <fullName evidence="1">Uncharacterized protein YfdQ (DUF2303 family)</fullName>
    </submittedName>
</protein>
<gene>
    <name evidence="1" type="ORF">GGR05_004070</name>
</gene>
<name>A0A7W6C1S1_9HYPH</name>
<sequence length="344" mass="38054">MAETTTPTPMNEPIVGEALRLETIRIDGDAVEKLASLGSRATGVEIEWIDTPAELLGLPDSFPVAVVHGDKPEVRSIKALADEYRLYPEFRRGVAQVGDVASLIDLLNRQKLESSVVFAISDWKKPSLTAVVDYHDLARRDGRGDANWGKHRLHYAFPFSDEWRTWLAHDGKPMDQAEFAEFVEERAPDMIALVEAENAHHARELQVDRIGSPIQIFELARGLEINVGGKVKQNIKLQSGEAKISFEESHTGRDGAPITVPGAFALSIPLFYNEEPITIPVRLRYRLIGGAIVWTYKLFRVDRLVAEAVKLAKDEVREKTGLPVYEGAPEMLADGRILTGAGGA</sequence>
<keyword evidence="2" id="KW-1185">Reference proteome</keyword>
<proteinExistence type="predicted"/>
<reference evidence="1 2" key="1">
    <citation type="submission" date="2020-08" db="EMBL/GenBank/DDBJ databases">
        <title>Genomic Encyclopedia of Type Strains, Phase IV (KMG-IV): sequencing the most valuable type-strain genomes for metagenomic binning, comparative biology and taxonomic classification.</title>
        <authorList>
            <person name="Goeker M."/>
        </authorList>
    </citation>
    <scope>NUCLEOTIDE SEQUENCE [LARGE SCALE GENOMIC DNA]</scope>
    <source>
        <strain evidence="1 2">DSM 25024</strain>
    </source>
</reference>
<evidence type="ECO:0000313" key="1">
    <source>
        <dbReference type="EMBL" id="MBB3937901.1"/>
    </source>
</evidence>